<keyword evidence="10" id="KW-1185">Reference proteome</keyword>
<dbReference type="eggNOG" id="COG3008">
    <property type="taxonomic scope" value="Bacteria"/>
</dbReference>
<evidence type="ECO:0000256" key="1">
    <source>
        <dbReference type="ARBA" id="ARBA00004533"/>
    </source>
</evidence>
<feature type="transmembrane region" description="Helical" evidence="7">
    <location>
        <begin position="20"/>
        <end position="40"/>
    </location>
</feature>
<comment type="caution">
    <text evidence="9">The sequence shown here is derived from an EMBL/GenBank/DDBJ whole genome shotgun (WGS) entry which is preliminary data.</text>
</comment>
<dbReference type="OrthoDB" id="9806984at2"/>
<dbReference type="NCBIfam" id="NF008070">
    <property type="entry name" value="PRK10807.1"/>
    <property type="match status" value="1"/>
</dbReference>
<evidence type="ECO:0000256" key="2">
    <source>
        <dbReference type="ARBA" id="ARBA00022475"/>
    </source>
</evidence>
<evidence type="ECO:0000259" key="8">
    <source>
        <dbReference type="Pfam" id="PF02470"/>
    </source>
</evidence>
<comment type="subcellular location">
    <subcellularLocation>
        <location evidence="1">Cell inner membrane</location>
    </subcellularLocation>
</comment>
<evidence type="ECO:0000313" key="10">
    <source>
        <dbReference type="Proteomes" id="UP000053586"/>
    </source>
</evidence>
<dbReference type="Proteomes" id="UP000053586">
    <property type="component" value="Unassembled WGS sequence"/>
</dbReference>
<dbReference type="Pfam" id="PF02470">
    <property type="entry name" value="MlaD"/>
    <property type="match status" value="3"/>
</dbReference>
<dbReference type="PANTHER" id="PTHR30462:SF2">
    <property type="entry name" value="INTERMEMBRANE TRANSPORT PROTEIN PQIB"/>
    <property type="match status" value="1"/>
</dbReference>
<reference evidence="9 10" key="2">
    <citation type="journal article" date="2017" name="Antonie Van Leeuwenhoek">
        <title>Rhizobium rhizosphaerae sp. nov., a novel species isolated from rice rhizosphere.</title>
        <authorList>
            <person name="Zhao J.J."/>
            <person name="Zhang J."/>
            <person name="Zhang R.J."/>
            <person name="Zhang C.W."/>
            <person name="Yin H.Q."/>
            <person name="Zhang X.X."/>
        </authorList>
    </citation>
    <scope>NUCLEOTIDE SEQUENCE [LARGE SCALE GENOMIC DNA]</scope>
    <source>
        <strain evidence="9 10">ACAM 611</strain>
    </source>
</reference>
<reference evidence="9 10" key="1">
    <citation type="journal article" date="2012" name="J. Bacteriol.">
        <title>Genome sequence of proteorhodopsin-containing sea ice bacterium Glaciecola punicea ACAM 611T.</title>
        <authorList>
            <person name="Qin Q.-L."/>
            <person name="Xie B.-B."/>
            <person name="Shu Y.-L."/>
            <person name="Rong J.-C."/>
            <person name="Zhao D.-L."/>
            <person name="Zhang X.-Y."/>
            <person name="Chen X.-L."/>
            <person name="Zhou B.-C."/>
            <person name="Zhanga Y.-Z."/>
        </authorList>
    </citation>
    <scope>NUCLEOTIDE SEQUENCE [LARGE SCALE GENOMIC DNA]</scope>
    <source>
        <strain evidence="9 10">ACAM 611</strain>
    </source>
</reference>
<evidence type="ECO:0000256" key="5">
    <source>
        <dbReference type="ARBA" id="ARBA00022989"/>
    </source>
</evidence>
<dbReference type="PANTHER" id="PTHR30462">
    <property type="entry name" value="INTERMEMBRANE TRANSPORT PROTEIN PQIB-RELATED"/>
    <property type="match status" value="1"/>
</dbReference>
<feature type="domain" description="Mce/MlaD" evidence="8">
    <location>
        <begin position="170"/>
        <end position="219"/>
    </location>
</feature>
<dbReference type="eggNOG" id="COG1463">
    <property type="taxonomic scope" value="Bacteria"/>
</dbReference>
<organism evidence="9 10">
    <name type="scientific">Glaciecola punicea ACAM 611</name>
    <dbReference type="NCBI Taxonomy" id="1121923"/>
    <lineage>
        <taxon>Bacteria</taxon>
        <taxon>Pseudomonadati</taxon>
        <taxon>Pseudomonadota</taxon>
        <taxon>Gammaproteobacteria</taxon>
        <taxon>Alteromonadales</taxon>
        <taxon>Alteromonadaceae</taxon>
        <taxon>Glaciecola</taxon>
    </lineage>
</organism>
<evidence type="ECO:0000313" key="9">
    <source>
        <dbReference type="EMBL" id="GAB56546.1"/>
    </source>
</evidence>
<evidence type="ECO:0000256" key="6">
    <source>
        <dbReference type="ARBA" id="ARBA00023136"/>
    </source>
</evidence>
<feature type="domain" description="Mce/MlaD" evidence="8">
    <location>
        <begin position="44"/>
        <end position="135"/>
    </location>
</feature>
<dbReference type="RefSeq" id="WP_006006804.1">
    <property type="nucleotide sequence ID" value="NZ_BAET01000030.1"/>
</dbReference>
<proteinExistence type="predicted"/>
<evidence type="ECO:0000256" key="3">
    <source>
        <dbReference type="ARBA" id="ARBA00022519"/>
    </source>
</evidence>
<dbReference type="InterPro" id="IPR051800">
    <property type="entry name" value="PqiA-PqiB_transport"/>
</dbReference>
<keyword evidence="4 7" id="KW-0812">Transmembrane</keyword>
<dbReference type="EMBL" id="BAET01000030">
    <property type="protein sequence ID" value="GAB56546.1"/>
    <property type="molecule type" value="Genomic_DNA"/>
</dbReference>
<keyword evidence="5 7" id="KW-1133">Transmembrane helix</keyword>
<keyword evidence="3" id="KW-0997">Cell inner membrane</keyword>
<protein>
    <submittedName>
        <fullName evidence="9">Paraquat-inducible protein B</fullName>
    </submittedName>
</protein>
<dbReference type="AlphaFoldDB" id="H5TE19"/>
<name>H5TE19_9ALTE</name>
<evidence type="ECO:0000256" key="7">
    <source>
        <dbReference type="SAM" id="Phobius"/>
    </source>
</evidence>
<feature type="domain" description="Mce/MlaD" evidence="8">
    <location>
        <begin position="289"/>
        <end position="390"/>
    </location>
</feature>
<dbReference type="STRING" id="56804.BAE46_08915"/>
<sequence>MNDTNDTSQPIVIPKSRFSVVWLLPLIAVIIGVGMVYQQWQNKGVEIVIVFDNAKGLEAKKTKVKFRDVDIGTLQEINFSDDGFSIEAMIEIDKKMQSYLLSDSQFWVVRPRIGSAGITGFGTLLSGAYINIAPGKSESLSQRFVGLENPPISSPTSQGIKLKLISGGGKSLTVGNPVTYRGFEVGAVESVNFDIESRQVTYSIFIQAPYDGLITTNTYFWNSSGLSFAATTDGITIDLASIESLLSGGVRFDVPDDLVLGERITQSRDFKLYSSRASIKEDRVYEYIEYVILVDDTVGGLQAGAPVEYRGIRIGRVSKPYLGFYEMNQIDSDETRIPVIIHLEPARLASNNEYDLPWFNEQFNKWIKSGLAARLETANYLTGTMKVSLDLGNEIQPEIEYFGKYTVIPSAQTGFASIVSKTDRLLSKLESLPLNELVQSTNNAISSANTAILSANDTVIATQSVLLSVEDTLKEASLTLQGMQPDSPLYLRLERNLAELERTMQIMQPFLQEIRQKPNSLIFSGSSPADIQPQGKGQQ</sequence>
<dbReference type="InterPro" id="IPR003399">
    <property type="entry name" value="Mce/MlaD"/>
</dbReference>
<gene>
    <name evidence="9" type="primary">pqiB</name>
    <name evidence="9" type="ORF">GPUN_2431</name>
</gene>
<evidence type="ECO:0000256" key="4">
    <source>
        <dbReference type="ARBA" id="ARBA00022692"/>
    </source>
</evidence>
<keyword evidence="6 7" id="KW-0472">Membrane</keyword>
<accession>H5TE19</accession>
<keyword evidence="2" id="KW-1003">Cell membrane</keyword>
<dbReference type="GO" id="GO:0005886">
    <property type="term" value="C:plasma membrane"/>
    <property type="evidence" value="ECO:0007669"/>
    <property type="project" value="UniProtKB-SubCell"/>
</dbReference>